<keyword evidence="3" id="KW-1185">Reference proteome</keyword>
<accession>A0A3R7KL84</accession>
<proteinExistence type="predicted"/>
<comment type="caution">
    <text evidence="2">The sequence shown here is derived from an EMBL/GenBank/DDBJ whole genome shotgun (WGS) entry which is preliminary data.</text>
</comment>
<gene>
    <name evidence="2" type="ORF">Tco025E_08131</name>
</gene>
<organism evidence="2 3">
    <name type="scientific">Trypanosoma conorhini</name>
    <dbReference type="NCBI Taxonomy" id="83891"/>
    <lineage>
        <taxon>Eukaryota</taxon>
        <taxon>Discoba</taxon>
        <taxon>Euglenozoa</taxon>
        <taxon>Kinetoplastea</taxon>
        <taxon>Metakinetoplastina</taxon>
        <taxon>Trypanosomatida</taxon>
        <taxon>Trypanosomatidae</taxon>
        <taxon>Trypanosoma</taxon>
    </lineage>
</organism>
<evidence type="ECO:0000313" key="2">
    <source>
        <dbReference type="EMBL" id="RNF03696.1"/>
    </source>
</evidence>
<evidence type="ECO:0000313" key="3">
    <source>
        <dbReference type="Proteomes" id="UP000284403"/>
    </source>
</evidence>
<name>A0A3R7KL84_9TRYP</name>
<dbReference type="GeneID" id="40321742"/>
<dbReference type="Proteomes" id="UP000284403">
    <property type="component" value="Unassembled WGS sequence"/>
</dbReference>
<evidence type="ECO:0000256" key="1">
    <source>
        <dbReference type="SAM" id="MobiDB-lite"/>
    </source>
</evidence>
<dbReference type="AlphaFoldDB" id="A0A3R7KL84"/>
<protein>
    <submittedName>
        <fullName evidence="2">Uncharacterized protein</fullName>
    </submittedName>
</protein>
<dbReference type="RefSeq" id="XP_029224889.1">
    <property type="nucleotide sequence ID" value="XM_029374987.1"/>
</dbReference>
<sequence>MDVPAAPTPPLPRPHAAPTSFAPRSRELIPPPVGVSPDTTQPHAALVNGDTPCRSVRIAVGHLCQGSPPHGWFYRFLGMQPKFSHNTSRCGARLSRICSVVFGLVAEPSVFPSPSVLPGKQVQPVAAALQRHPGGLRPASSEASSPPGGFGVGGGALLSAAATFAITAFA</sequence>
<dbReference type="EMBL" id="MKKU01000710">
    <property type="protein sequence ID" value="RNF03696.1"/>
    <property type="molecule type" value="Genomic_DNA"/>
</dbReference>
<feature type="compositionally biased region" description="Pro residues" evidence="1">
    <location>
        <begin position="1"/>
        <end position="15"/>
    </location>
</feature>
<reference evidence="2 3" key="1">
    <citation type="journal article" date="2018" name="BMC Genomics">
        <title>Genomic comparison of Trypanosoma conorhini and Trypanosoma rangeli to Trypanosoma cruzi strains of high and low virulence.</title>
        <authorList>
            <person name="Bradwell K.R."/>
            <person name="Koparde V.N."/>
            <person name="Matveyev A.V."/>
            <person name="Serrano M.G."/>
            <person name="Alves J.M."/>
            <person name="Parikh H."/>
            <person name="Huang B."/>
            <person name="Lee V."/>
            <person name="Espinosa-Alvarez O."/>
            <person name="Ortiz P.A."/>
            <person name="Costa-Martins A.G."/>
            <person name="Teixeira M.M."/>
            <person name="Buck G.A."/>
        </authorList>
    </citation>
    <scope>NUCLEOTIDE SEQUENCE [LARGE SCALE GENOMIC DNA]</scope>
    <source>
        <strain evidence="2 3">025E</strain>
    </source>
</reference>
<feature type="region of interest" description="Disordered" evidence="1">
    <location>
        <begin position="1"/>
        <end position="35"/>
    </location>
</feature>